<accession>A0A3M0GMA2</accession>
<evidence type="ECO:0000313" key="1">
    <source>
        <dbReference type="EMBL" id="RMB63842.1"/>
    </source>
</evidence>
<sequence>MRYIPILSFLLVALQVQCQDETNYGKLTYVSTLPELLRENSGMETIENSDLTYIINDSKGASSVFGVRASTGKIVQEIDIKNYGNRDWEDLTSRGNDLFIGDFGNNGNLRKNLVIYWISNVDEMDKEKVSAFAKAIPFTLEDQKKFPPKKKDRNYDIEAFFVKGDHLYLFTRNRSSDFDGTTNCYKLPIAEGAQVAKKIGSFKTCDDSSDCQVTSADYDPKSGKMVLLTYDKVFLFSDFEEDDFFNGKSDKIKLDYASQKESVYFKNAKTLIIGEESRKGAGGNIYSLKID</sequence>
<dbReference type="OrthoDB" id="5599486at2"/>
<dbReference type="Proteomes" id="UP000281985">
    <property type="component" value="Unassembled WGS sequence"/>
</dbReference>
<comment type="caution">
    <text evidence="1">The sequence shown here is derived from an EMBL/GenBank/DDBJ whole genome shotgun (WGS) entry which is preliminary data.</text>
</comment>
<dbReference type="EMBL" id="REFV01000001">
    <property type="protein sequence ID" value="RMB63842.1"/>
    <property type="molecule type" value="Genomic_DNA"/>
</dbReference>
<evidence type="ECO:0000313" key="2">
    <source>
        <dbReference type="Proteomes" id="UP000281985"/>
    </source>
</evidence>
<proteinExistence type="predicted"/>
<reference evidence="1 2" key="1">
    <citation type="submission" date="2018-10" db="EMBL/GenBank/DDBJ databases">
        <title>Dokdonia luteus sp. nov., isolated from sea water.</title>
        <authorList>
            <person name="Zhou L.Y."/>
            <person name="Du Z.J."/>
        </authorList>
    </citation>
    <scope>NUCLEOTIDE SEQUENCE [LARGE SCALE GENOMIC DNA]</scope>
    <source>
        <strain evidence="1 2">SH27</strain>
    </source>
</reference>
<dbReference type="AlphaFoldDB" id="A0A3M0GMA2"/>
<gene>
    <name evidence="1" type="ORF">EAX61_00170</name>
</gene>
<evidence type="ECO:0008006" key="3">
    <source>
        <dbReference type="Google" id="ProtNLM"/>
    </source>
</evidence>
<dbReference type="RefSeq" id="WP_121915638.1">
    <property type="nucleotide sequence ID" value="NZ_REFV01000001.1"/>
</dbReference>
<keyword evidence="2" id="KW-1185">Reference proteome</keyword>
<organism evidence="1 2">
    <name type="scientific">Dokdonia sinensis</name>
    <dbReference type="NCBI Taxonomy" id="2479847"/>
    <lineage>
        <taxon>Bacteria</taxon>
        <taxon>Pseudomonadati</taxon>
        <taxon>Bacteroidota</taxon>
        <taxon>Flavobacteriia</taxon>
        <taxon>Flavobacteriales</taxon>
        <taxon>Flavobacteriaceae</taxon>
        <taxon>Dokdonia</taxon>
    </lineage>
</organism>
<protein>
    <recommendedName>
        <fullName evidence="3">T9SS C-terminal target domain-containing protein</fullName>
    </recommendedName>
</protein>
<name>A0A3M0GMA2_9FLAO</name>